<keyword evidence="2 4" id="KW-0479">Metal-binding</keyword>
<feature type="signal peptide" evidence="6">
    <location>
        <begin position="1"/>
        <end position="26"/>
    </location>
</feature>
<evidence type="ECO:0000256" key="6">
    <source>
        <dbReference type="SAM" id="SignalP"/>
    </source>
</evidence>
<dbReference type="InterPro" id="IPR051200">
    <property type="entry name" value="Host-pathogen_enzymatic-act"/>
</dbReference>
<gene>
    <name evidence="8" type="ORF">C3L24_13205</name>
</gene>
<feature type="chain" id="PRO_5027104635" description="Cytochrome c domain-containing protein" evidence="6">
    <location>
        <begin position="27"/>
        <end position="284"/>
    </location>
</feature>
<sequence>MNRQLTRNPRIPLLCLALLGATAAAADDTTATGALYRQHCAECHSADRLGALGPALLPENLTRLKRKRAAAVIADGRTATQMPPFRDKLSAAQIEALVAYIYTPLERLPAWGMPQISASRILLKRPGELPGQPLHGADPMNLFVVVELGDHHATILDGDRMAPLTRVKTRFALHGGPKYSPDGRFVYFTSRDGWVSKFDMHSLQFVAEVRAGINARNAAVSADGRIVMVANYLPHTLVALDSETLLPIRVIEVRGEDGTSSRVSNGMDSSPPLRQTASRRQNGS</sequence>
<proteinExistence type="predicted"/>
<dbReference type="AlphaFoldDB" id="A0A6N4DML3"/>
<comment type="caution">
    <text evidence="8">The sequence shown here is derived from an EMBL/GenBank/DDBJ whole genome shotgun (WGS) entry which is preliminary data.</text>
</comment>
<dbReference type="InterPro" id="IPR003143">
    <property type="entry name" value="Cyt_cd1_C_sf"/>
</dbReference>
<dbReference type="GO" id="GO:0009055">
    <property type="term" value="F:electron transfer activity"/>
    <property type="evidence" value="ECO:0007669"/>
    <property type="project" value="InterPro"/>
</dbReference>
<name>A0A6N4DML3_9GAMM</name>
<evidence type="ECO:0000256" key="1">
    <source>
        <dbReference type="ARBA" id="ARBA00022617"/>
    </source>
</evidence>
<feature type="domain" description="Cytochrome c" evidence="7">
    <location>
        <begin position="27"/>
        <end position="105"/>
    </location>
</feature>
<evidence type="ECO:0000313" key="8">
    <source>
        <dbReference type="EMBL" id="PUD98214.1"/>
    </source>
</evidence>
<keyword evidence="6" id="KW-0732">Signal</keyword>
<dbReference type="PANTHER" id="PTHR47197:SF3">
    <property type="entry name" value="DIHYDRO-HEME D1 DEHYDROGENASE"/>
    <property type="match status" value="1"/>
</dbReference>
<evidence type="ECO:0000313" key="9">
    <source>
        <dbReference type="Proteomes" id="UP000250928"/>
    </source>
</evidence>
<keyword evidence="3 4" id="KW-0408">Iron</keyword>
<dbReference type="Pfam" id="PF02239">
    <property type="entry name" value="Cytochrom_D1"/>
    <property type="match status" value="1"/>
</dbReference>
<evidence type="ECO:0000256" key="5">
    <source>
        <dbReference type="SAM" id="MobiDB-lite"/>
    </source>
</evidence>
<dbReference type="EMBL" id="PQCO01000317">
    <property type="protein sequence ID" value="PUD98214.1"/>
    <property type="molecule type" value="Genomic_DNA"/>
</dbReference>
<evidence type="ECO:0000259" key="7">
    <source>
        <dbReference type="PROSITE" id="PS51007"/>
    </source>
</evidence>
<dbReference type="Proteomes" id="UP000250928">
    <property type="component" value="Unassembled WGS sequence"/>
</dbReference>
<dbReference type="InterPro" id="IPR036909">
    <property type="entry name" value="Cyt_c-like_dom_sf"/>
</dbReference>
<evidence type="ECO:0000256" key="3">
    <source>
        <dbReference type="ARBA" id="ARBA00023004"/>
    </source>
</evidence>
<evidence type="ECO:0000256" key="4">
    <source>
        <dbReference type="PROSITE-ProRule" id="PRU00433"/>
    </source>
</evidence>
<dbReference type="InterPro" id="IPR011048">
    <property type="entry name" value="Haem_d1_sf"/>
</dbReference>
<protein>
    <recommendedName>
        <fullName evidence="7">Cytochrome c domain-containing protein</fullName>
    </recommendedName>
</protein>
<evidence type="ECO:0000256" key="2">
    <source>
        <dbReference type="ARBA" id="ARBA00022723"/>
    </source>
</evidence>
<dbReference type="Gene3D" id="2.140.10.20">
    <property type="entry name" value="C-terminal (heme d1) domain of cytochrome cd1-nitrite reductase"/>
    <property type="match status" value="1"/>
</dbReference>
<feature type="compositionally biased region" description="Polar residues" evidence="5">
    <location>
        <begin position="260"/>
        <end position="284"/>
    </location>
</feature>
<dbReference type="GO" id="GO:0020037">
    <property type="term" value="F:heme binding"/>
    <property type="evidence" value="ECO:0007669"/>
    <property type="project" value="InterPro"/>
</dbReference>
<dbReference type="PANTHER" id="PTHR47197">
    <property type="entry name" value="PROTEIN NIRF"/>
    <property type="match status" value="1"/>
</dbReference>
<organism evidence="8 9">
    <name type="scientific">Candidatus Sedimenticola endophacoides</name>
    <dbReference type="NCBI Taxonomy" id="2548426"/>
    <lineage>
        <taxon>Bacteria</taxon>
        <taxon>Pseudomonadati</taxon>
        <taxon>Pseudomonadota</taxon>
        <taxon>Gammaproteobacteria</taxon>
        <taxon>Chromatiales</taxon>
        <taxon>Sedimenticolaceae</taxon>
        <taxon>Sedimenticola</taxon>
    </lineage>
</organism>
<dbReference type="SUPFAM" id="SSF46626">
    <property type="entry name" value="Cytochrome c"/>
    <property type="match status" value="1"/>
</dbReference>
<reference evidence="8 9" key="1">
    <citation type="submission" date="2018-01" db="EMBL/GenBank/DDBJ databases">
        <title>Novel co-symbiosis in the lucinid bivalve Phacoides pectinatus.</title>
        <authorList>
            <person name="Lim S.J."/>
            <person name="Davis B.G."/>
            <person name="Gill D.E."/>
            <person name="Engel A.S."/>
            <person name="Anderson L.C."/>
            <person name="Campbell B.J."/>
        </authorList>
    </citation>
    <scope>NUCLEOTIDE SEQUENCE [LARGE SCALE GENOMIC DNA]</scope>
    <source>
        <strain evidence="8">N3_P5</strain>
    </source>
</reference>
<dbReference type="InterPro" id="IPR009056">
    <property type="entry name" value="Cyt_c-like_dom"/>
</dbReference>
<dbReference type="SUPFAM" id="SSF51004">
    <property type="entry name" value="C-terminal (heme d1) domain of cytochrome cd1-nitrite reductase"/>
    <property type="match status" value="1"/>
</dbReference>
<keyword evidence="1 4" id="KW-0349">Heme</keyword>
<dbReference type="Gene3D" id="1.10.760.10">
    <property type="entry name" value="Cytochrome c-like domain"/>
    <property type="match status" value="1"/>
</dbReference>
<dbReference type="GO" id="GO:0046872">
    <property type="term" value="F:metal ion binding"/>
    <property type="evidence" value="ECO:0007669"/>
    <property type="project" value="UniProtKB-KW"/>
</dbReference>
<accession>A0A6N4DML3</accession>
<dbReference type="PROSITE" id="PS51007">
    <property type="entry name" value="CYTC"/>
    <property type="match status" value="1"/>
</dbReference>
<dbReference type="Pfam" id="PF13442">
    <property type="entry name" value="Cytochrome_CBB3"/>
    <property type="match status" value="1"/>
</dbReference>
<feature type="region of interest" description="Disordered" evidence="5">
    <location>
        <begin position="257"/>
        <end position="284"/>
    </location>
</feature>